<evidence type="ECO:0000313" key="2">
    <source>
        <dbReference type="Proteomes" id="UP001597297"/>
    </source>
</evidence>
<accession>A0ABW5E5L1</accession>
<dbReference type="EMBL" id="JBHUJC010000025">
    <property type="protein sequence ID" value="MFD2276543.1"/>
    <property type="molecule type" value="Genomic_DNA"/>
</dbReference>
<evidence type="ECO:0000313" key="1">
    <source>
        <dbReference type="EMBL" id="MFD2276543.1"/>
    </source>
</evidence>
<dbReference type="Proteomes" id="UP001597297">
    <property type="component" value="Unassembled WGS sequence"/>
</dbReference>
<proteinExistence type="predicted"/>
<name>A0ABW5E5L1_9BACT</name>
<comment type="caution">
    <text evidence="1">The sequence shown here is derived from an EMBL/GenBank/DDBJ whole genome shotgun (WGS) entry which is preliminary data.</text>
</comment>
<gene>
    <name evidence="1" type="ORF">ACFSQZ_08700</name>
</gene>
<sequence>MDEKPQIKTVRVRISVDEKASSQKKAGLMQNVLSKFAKKMGPPTAKNKKQE</sequence>
<protein>
    <submittedName>
        <fullName evidence="1">Uncharacterized protein</fullName>
    </submittedName>
</protein>
<dbReference type="RefSeq" id="WP_377092968.1">
    <property type="nucleotide sequence ID" value="NZ_JBHSJM010000001.1"/>
</dbReference>
<keyword evidence="2" id="KW-1185">Reference proteome</keyword>
<reference evidence="2" key="1">
    <citation type="journal article" date="2019" name="Int. J. Syst. Evol. Microbiol.">
        <title>The Global Catalogue of Microorganisms (GCM) 10K type strain sequencing project: providing services to taxonomists for standard genome sequencing and annotation.</title>
        <authorList>
            <consortium name="The Broad Institute Genomics Platform"/>
            <consortium name="The Broad Institute Genome Sequencing Center for Infectious Disease"/>
            <person name="Wu L."/>
            <person name="Ma J."/>
        </authorList>
    </citation>
    <scope>NUCLEOTIDE SEQUENCE [LARGE SCALE GENOMIC DNA]</scope>
    <source>
        <strain evidence="2">JCM 16545</strain>
    </source>
</reference>
<organism evidence="1 2">
    <name type="scientific">Rubritalea spongiae</name>
    <dbReference type="NCBI Taxonomy" id="430797"/>
    <lineage>
        <taxon>Bacteria</taxon>
        <taxon>Pseudomonadati</taxon>
        <taxon>Verrucomicrobiota</taxon>
        <taxon>Verrucomicrobiia</taxon>
        <taxon>Verrucomicrobiales</taxon>
        <taxon>Rubritaleaceae</taxon>
        <taxon>Rubritalea</taxon>
    </lineage>
</organism>